<comment type="caution">
    <text evidence="2">The sequence shown here is derived from an EMBL/GenBank/DDBJ whole genome shotgun (WGS) entry which is preliminary data.</text>
</comment>
<feature type="region of interest" description="Disordered" evidence="1">
    <location>
        <begin position="570"/>
        <end position="624"/>
    </location>
</feature>
<evidence type="ECO:0000256" key="1">
    <source>
        <dbReference type="SAM" id="MobiDB-lite"/>
    </source>
</evidence>
<feature type="compositionally biased region" description="Polar residues" evidence="1">
    <location>
        <begin position="1026"/>
        <end position="1037"/>
    </location>
</feature>
<feature type="compositionally biased region" description="Basic residues" evidence="1">
    <location>
        <begin position="605"/>
        <end position="615"/>
    </location>
</feature>
<feature type="compositionally biased region" description="Basic and acidic residues" evidence="1">
    <location>
        <begin position="49"/>
        <end position="85"/>
    </location>
</feature>
<feature type="region of interest" description="Disordered" evidence="1">
    <location>
        <begin position="809"/>
        <end position="886"/>
    </location>
</feature>
<accession>A0AA36MCG9</accession>
<keyword evidence="3" id="KW-1185">Reference proteome</keyword>
<feature type="compositionally biased region" description="Polar residues" evidence="1">
    <location>
        <begin position="9"/>
        <end position="48"/>
    </location>
</feature>
<feature type="compositionally biased region" description="Basic and acidic residues" evidence="1">
    <location>
        <begin position="912"/>
        <end position="951"/>
    </location>
</feature>
<evidence type="ECO:0000313" key="3">
    <source>
        <dbReference type="Proteomes" id="UP001176961"/>
    </source>
</evidence>
<evidence type="ECO:0000313" key="2">
    <source>
        <dbReference type="EMBL" id="CAJ0605465.1"/>
    </source>
</evidence>
<gene>
    <name evidence="2" type="ORF">CYNAS_LOCUS17448</name>
</gene>
<feature type="region of interest" description="Disordered" evidence="1">
    <location>
        <begin position="1"/>
        <end position="176"/>
    </location>
</feature>
<dbReference type="AlphaFoldDB" id="A0AA36MCG9"/>
<dbReference type="EMBL" id="CATQJL010000316">
    <property type="protein sequence ID" value="CAJ0605465.1"/>
    <property type="molecule type" value="Genomic_DNA"/>
</dbReference>
<name>A0AA36MCG9_CYLNA</name>
<feature type="region of interest" description="Disordered" evidence="1">
    <location>
        <begin position="1021"/>
        <end position="1044"/>
    </location>
</feature>
<feature type="compositionally biased region" description="Low complexity" evidence="1">
    <location>
        <begin position="114"/>
        <end position="131"/>
    </location>
</feature>
<proteinExistence type="predicted"/>
<feature type="region of interest" description="Disordered" evidence="1">
    <location>
        <begin position="225"/>
        <end position="251"/>
    </location>
</feature>
<dbReference type="Proteomes" id="UP001176961">
    <property type="component" value="Unassembled WGS sequence"/>
</dbReference>
<sequence length="1044" mass="116996">MRSSHKSFAPNQPILSYNTASPLTRSGSSSARPLNRYDQLSNKAQQNQYRDRGSFLRETSREEAVTDYAARSKDVRRSSDDRKAQDGATNSRIPRSEETNALLERYGVRKSSNAQTAAQTYLQQRRQQQQQSTPDPGTSARRSLEGGGSTSTMGDVVPKAELPKFKDQKQTSQEEQITQSEYIARLLAAHNRVDELLKSRGLSAEDESKYLRAWKRIPILRKQNRVPTTGNSSDSGLSTDDESEPSTSESLKVKDVSYNEDIIKQEVFGECMIVMAIPPSTLRSSLTCRPATTKSADASFSFGRKPSFRPLSRSRTVKIHHIEEKEFVCLSSSYAVQGTTHSLKRRQQSAAVTKVMPCVRKGAPIKAVFKAKSVRFKETPVDLELGEPSKLEKVHSEVKSHLKTRLVKPAPVVVQQKTVLSNLVCRAKSTIPSNAEISIQHCSFYQVAEKAIQAPPEKNVRLNLRLTERAPKNCSTVIALPTTTRPQFAHLAISTGRRKVLRRSKTVEIGPERATDKLQRSLSAERQVGKLHRSLSPEIAKESKQQRKVNRLVIPDSFLHLTEFKNFTSQEKNEMKGKNDLEPPKEISKGQTEETTILAPASEKPKRKNVIRRRTPPSTSTTSDILKLKDGISVRSQIAPPTRVTIKAQKNELKIVEPTHVSIKEQKDEPKTASTATSIRKTSLNFGGSLDRAATSRAAVTHREFEIAEMSPTDRALVEQFRQKKHIPRPKVLPHASLPSPPITPTIPPNQLPVPKQAEFMRFPTPPRIPLQTPRQSSPGAAAICLRRVYRTVKQLSTKEHFLEFPTLKKVDHTPKPPPKLRRSQTWTPSWRRSAADEESGKKNEEVALSKGDTVKGALISGNGNVETVRSTAAKQKPQTKEKLKTPQNFKEILCAEKRKEGYVKEIINRQEKPRLESNEAERRKQDEQRSPIKEGRELAQEKRTSKRGESGCKQQSFSQLVATAGRFITNRGINKGVSEKAAKIAKVQQTDEKKINPRNVEKKVPLTYKLTDVHSTKTANLPERTASSKQKTSLLKNPTKVKF</sequence>
<organism evidence="2 3">
    <name type="scientific">Cylicocyclus nassatus</name>
    <name type="common">Nematode worm</name>
    <dbReference type="NCBI Taxonomy" id="53992"/>
    <lineage>
        <taxon>Eukaryota</taxon>
        <taxon>Metazoa</taxon>
        <taxon>Ecdysozoa</taxon>
        <taxon>Nematoda</taxon>
        <taxon>Chromadorea</taxon>
        <taxon>Rhabditida</taxon>
        <taxon>Rhabditina</taxon>
        <taxon>Rhabditomorpha</taxon>
        <taxon>Strongyloidea</taxon>
        <taxon>Strongylidae</taxon>
        <taxon>Cylicocyclus</taxon>
    </lineage>
</organism>
<feature type="region of interest" description="Disordered" evidence="1">
    <location>
        <begin position="912"/>
        <end position="957"/>
    </location>
</feature>
<reference evidence="2" key="1">
    <citation type="submission" date="2023-07" db="EMBL/GenBank/DDBJ databases">
        <authorList>
            <consortium name="CYATHOMIX"/>
        </authorList>
    </citation>
    <scope>NUCLEOTIDE SEQUENCE</scope>
    <source>
        <strain evidence="2">N/A</strain>
    </source>
</reference>
<feature type="compositionally biased region" description="Polar residues" evidence="1">
    <location>
        <begin position="225"/>
        <end position="237"/>
    </location>
</feature>
<feature type="compositionally biased region" description="Basic and acidic residues" evidence="1">
    <location>
        <begin position="834"/>
        <end position="848"/>
    </location>
</feature>
<protein>
    <submittedName>
        <fullName evidence="2">Uncharacterized protein</fullName>
    </submittedName>
</protein>
<feature type="compositionally biased region" description="Polar residues" evidence="1">
    <location>
        <begin position="862"/>
        <end position="874"/>
    </location>
</feature>
<feature type="compositionally biased region" description="Basic and acidic residues" evidence="1">
    <location>
        <begin position="571"/>
        <end position="592"/>
    </location>
</feature>